<evidence type="ECO:0000256" key="2">
    <source>
        <dbReference type="ARBA" id="ARBA00023125"/>
    </source>
</evidence>
<dbReference type="PROSITE" id="PS00397">
    <property type="entry name" value="RECOMBINASES_1"/>
    <property type="match status" value="1"/>
</dbReference>
<keyword evidence="2" id="KW-0238">DNA-binding</keyword>
<evidence type="ECO:0000259" key="5">
    <source>
        <dbReference type="PROSITE" id="PS51736"/>
    </source>
</evidence>
<feature type="domain" description="Recombinase" evidence="6">
    <location>
        <begin position="159"/>
        <end position="268"/>
    </location>
</feature>
<feature type="domain" description="Resolvase/invertase-type recombinase catalytic" evidence="5">
    <location>
        <begin position="3"/>
        <end position="152"/>
    </location>
</feature>
<dbReference type="InterPro" id="IPR036162">
    <property type="entry name" value="Resolvase-like_N_sf"/>
</dbReference>
<dbReference type="InterPro" id="IPR006118">
    <property type="entry name" value="Recombinase_CS"/>
</dbReference>
<evidence type="ECO:0000313" key="8">
    <source>
        <dbReference type="Proteomes" id="UP001501436"/>
    </source>
</evidence>
<dbReference type="InterPro" id="IPR038109">
    <property type="entry name" value="DNA_bind_recomb_sf"/>
</dbReference>
<organism evidence="7 8">
    <name type="scientific">Mucilaginibacter defluvii</name>
    <dbReference type="NCBI Taxonomy" id="1196019"/>
    <lineage>
        <taxon>Bacteria</taxon>
        <taxon>Pseudomonadati</taxon>
        <taxon>Bacteroidota</taxon>
        <taxon>Sphingobacteriia</taxon>
        <taxon>Sphingobacteriales</taxon>
        <taxon>Sphingobacteriaceae</taxon>
        <taxon>Mucilaginibacter</taxon>
    </lineage>
</organism>
<gene>
    <name evidence="7" type="ORF">GCM10023313_31390</name>
</gene>
<dbReference type="Gene3D" id="3.40.50.1390">
    <property type="entry name" value="Resolvase, N-terminal catalytic domain"/>
    <property type="match status" value="1"/>
</dbReference>
<comment type="caution">
    <text evidence="7">The sequence shown here is derived from an EMBL/GenBank/DDBJ whole genome shotgun (WGS) entry which is preliminary data.</text>
</comment>
<dbReference type="SUPFAM" id="SSF53041">
    <property type="entry name" value="Resolvase-like"/>
    <property type="match status" value="1"/>
</dbReference>
<dbReference type="Pfam" id="PF00239">
    <property type="entry name" value="Resolvase"/>
    <property type="match status" value="1"/>
</dbReference>
<keyword evidence="1" id="KW-0229">DNA integration</keyword>
<reference evidence="8" key="1">
    <citation type="journal article" date="2019" name="Int. J. Syst. Evol. Microbiol.">
        <title>The Global Catalogue of Microorganisms (GCM) 10K type strain sequencing project: providing services to taxonomists for standard genome sequencing and annotation.</title>
        <authorList>
            <consortium name="The Broad Institute Genomics Platform"/>
            <consortium name="The Broad Institute Genome Sequencing Center for Infectious Disease"/>
            <person name="Wu L."/>
            <person name="Ma J."/>
        </authorList>
    </citation>
    <scope>NUCLEOTIDE SEQUENCE [LARGE SCALE GENOMIC DNA]</scope>
    <source>
        <strain evidence="8">JCM 18283</strain>
    </source>
</reference>
<proteinExistence type="predicted"/>
<feature type="active site" description="O-(5'-phospho-DNA)-serine intermediate" evidence="4">
    <location>
        <position position="11"/>
    </location>
</feature>
<name>A0ABP9G0C5_9SPHI</name>
<dbReference type="Proteomes" id="UP001501436">
    <property type="component" value="Unassembled WGS sequence"/>
</dbReference>
<evidence type="ECO:0000313" key="7">
    <source>
        <dbReference type="EMBL" id="GAA4924699.1"/>
    </source>
</evidence>
<evidence type="ECO:0000256" key="3">
    <source>
        <dbReference type="ARBA" id="ARBA00023172"/>
    </source>
</evidence>
<keyword evidence="8" id="KW-1185">Reference proteome</keyword>
<dbReference type="PANTHER" id="PTHR30461:SF23">
    <property type="entry name" value="DNA RECOMBINASE-RELATED"/>
    <property type="match status" value="1"/>
</dbReference>
<keyword evidence="3" id="KW-0233">DNA recombination</keyword>
<dbReference type="PANTHER" id="PTHR30461">
    <property type="entry name" value="DNA-INVERTASE FROM LAMBDOID PROPHAGE"/>
    <property type="match status" value="1"/>
</dbReference>
<dbReference type="InterPro" id="IPR006119">
    <property type="entry name" value="Resolv_N"/>
</dbReference>
<dbReference type="RefSeq" id="WP_345332853.1">
    <property type="nucleotide sequence ID" value="NZ_BAABJI010000002.1"/>
</dbReference>
<dbReference type="Gene3D" id="3.90.1750.20">
    <property type="entry name" value="Putative Large Serine Recombinase, Chain B, Domain 2"/>
    <property type="match status" value="1"/>
</dbReference>
<dbReference type="EMBL" id="BAABJI010000002">
    <property type="protein sequence ID" value="GAA4924699.1"/>
    <property type="molecule type" value="Genomic_DNA"/>
</dbReference>
<evidence type="ECO:0000256" key="1">
    <source>
        <dbReference type="ARBA" id="ARBA00022908"/>
    </source>
</evidence>
<dbReference type="CDD" id="cd00338">
    <property type="entry name" value="Ser_Recombinase"/>
    <property type="match status" value="1"/>
</dbReference>
<accession>A0ABP9G0C5</accession>
<dbReference type="InterPro" id="IPR011109">
    <property type="entry name" value="DNA_bind_recombinase_dom"/>
</dbReference>
<dbReference type="Pfam" id="PF07508">
    <property type="entry name" value="Recombinase"/>
    <property type="match status" value="1"/>
</dbReference>
<dbReference type="InterPro" id="IPR050639">
    <property type="entry name" value="SSR_resolvase"/>
</dbReference>
<sequence length="517" mass="59578">MKQADLYVRVSTDEQADKGYSIRSQEEVLRKYCSIQQITVINVIYEDYSAKTFNRPAWSKMLAAYKKEKRRTADLLLFTKWDRFSRNAGDAYQMINVLRKVGIEPQAVEQPLDLSIPENKMMLAFYLAAPEVENDRRALNTFYGMRRARKEGRYLTTAPYGYVNRTLDGKKSIIPREPQASIVKWAFEEMAKGIHHVDSIRQKLVSEDFQCSKSHFYHLLRNYTYCGKIVVPAYRDEPRRLVDGQHEAIISERLFQQVQDVLDGRQRIQLVKMTTVDSLPLRGFLICPSCGKLLTGSGSKGRNNYYYYYHCESSCGVRYKAQDVNSSFVTELQRYVPRQGVAEVFRLVVKDLFTQQNGSQSGERKELLAKIQLENDRLTKARRLLLDDAIDTVDYKSIKDECERKLLTLESKLTDFSKPAYDLEECLDKALIALKSLQVRYLEGDTSKKRQLIGSMYPEKLCFDGNEYRTAKVNEAARLIYLINSKLDETKKRTKLDFSSLSASVAGTGLEPMTFGL</sequence>
<evidence type="ECO:0000256" key="4">
    <source>
        <dbReference type="PROSITE-ProRule" id="PRU10137"/>
    </source>
</evidence>
<dbReference type="PROSITE" id="PS51737">
    <property type="entry name" value="RECOMBINASE_DNA_BIND"/>
    <property type="match status" value="1"/>
</dbReference>
<protein>
    <submittedName>
        <fullName evidence="7">Recombinase family protein</fullName>
    </submittedName>
</protein>
<evidence type="ECO:0000259" key="6">
    <source>
        <dbReference type="PROSITE" id="PS51737"/>
    </source>
</evidence>
<dbReference type="SMART" id="SM00857">
    <property type="entry name" value="Resolvase"/>
    <property type="match status" value="1"/>
</dbReference>
<dbReference type="PROSITE" id="PS51736">
    <property type="entry name" value="RECOMBINASES_3"/>
    <property type="match status" value="1"/>
</dbReference>